<evidence type="ECO:0008006" key="5">
    <source>
        <dbReference type="Google" id="ProtNLM"/>
    </source>
</evidence>
<evidence type="ECO:0000313" key="4">
    <source>
        <dbReference type="Proteomes" id="UP001477870"/>
    </source>
</evidence>
<protein>
    <recommendedName>
        <fullName evidence="5">Mediator of RNA polymerase II transcription subunit 21</fullName>
    </recommendedName>
</protein>
<comment type="caution">
    <text evidence="3">The sequence shown here is derived from an EMBL/GenBank/DDBJ whole genome shotgun (WGS) entry which is preliminary data.</text>
</comment>
<dbReference type="RefSeq" id="WP_342848679.1">
    <property type="nucleotide sequence ID" value="NZ_JBBMQO010000006.1"/>
</dbReference>
<proteinExistence type="predicted"/>
<feature type="compositionally biased region" description="Polar residues" evidence="2">
    <location>
        <begin position="109"/>
        <end position="122"/>
    </location>
</feature>
<keyword evidence="1" id="KW-0175">Coiled coil</keyword>
<evidence type="ECO:0000256" key="2">
    <source>
        <dbReference type="SAM" id="MobiDB-lite"/>
    </source>
</evidence>
<organism evidence="3 4">
    <name type="scientific">Ahrensia kielensis</name>
    <dbReference type="NCBI Taxonomy" id="76980"/>
    <lineage>
        <taxon>Bacteria</taxon>
        <taxon>Pseudomonadati</taxon>
        <taxon>Pseudomonadota</taxon>
        <taxon>Alphaproteobacteria</taxon>
        <taxon>Hyphomicrobiales</taxon>
        <taxon>Ahrensiaceae</taxon>
        <taxon>Ahrensia</taxon>
    </lineage>
</organism>
<feature type="region of interest" description="Disordered" evidence="2">
    <location>
        <begin position="103"/>
        <end position="122"/>
    </location>
</feature>
<gene>
    <name evidence="3" type="ORF">WNY59_12240</name>
</gene>
<name>A0ABU9T921_9HYPH</name>
<sequence>MEPKLIQALLDGLRNQAKMLLEMNPQGEPFTKAAIDNLQSTLKVVEKLEDFAQKQDGDDIERPDEETAIKNVLIEIEERIEQLARKRADAILLENEVSCDCQKSRSEFDTQSAPISKTAWRQ</sequence>
<keyword evidence="4" id="KW-1185">Reference proteome</keyword>
<feature type="coiled-coil region" evidence="1">
    <location>
        <begin position="35"/>
        <end position="93"/>
    </location>
</feature>
<dbReference type="Proteomes" id="UP001477870">
    <property type="component" value="Unassembled WGS sequence"/>
</dbReference>
<evidence type="ECO:0000256" key="1">
    <source>
        <dbReference type="SAM" id="Coils"/>
    </source>
</evidence>
<dbReference type="EMBL" id="JBBMQO010000006">
    <property type="protein sequence ID" value="MEM5502355.1"/>
    <property type="molecule type" value="Genomic_DNA"/>
</dbReference>
<evidence type="ECO:0000313" key="3">
    <source>
        <dbReference type="EMBL" id="MEM5502355.1"/>
    </source>
</evidence>
<accession>A0ABU9T921</accession>
<reference evidence="3 4" key="1">
    <citation type="submission" date="2024-03" db="EMBL/GenBank/DDBJ databases">
        <title>Community enrichment and isolation of bacterial strains for fucoidan degradation.</title>
        <authorList>
            <person name="Sichert A."/>
        </authorList>
    </citation>
    <scope>NUCLEOTIDE SEQUENCE [LARGE SCALE GENOMIC DNA]</scope>
    <source>
        <strain evidence="3 4">AS62</strain>
    </source>
</reference>